<sequence>MTISDGVNLIAGLLAIVIGILMFWSLPVPLSLKRSQTPLPFVSIIIPARNEARRIQPLLHSLKQQNFQTFELLVVDDDSSDNTAEIAASYGAEVVRNRTKQTGAGKSLACWHGAKQAKGQWLLFLDADTFFSDEDGLEKLVLLYQKKGAKGILSLQPYHTVHKLYENLSAVFNIVVIVGMNVFSVGKRSFKTAGSFGPCILCNRDDYFSTGGHENIQSAIMDDLALGQAFLDKDLPVRCMAGKGTISFRMYPEGFKSMVEGWCKSFAIGSKSTHPVIMLMVVIWMSGSFISVGELISSLLAAEPVRILLSGALYMLFAVQTGWFARRCGNFKWPIFIVFPVLFLFFTGVFLYSLFRVHVLRSVNWKDRKIKV</sequence>
<evidence type="ECO:0000256" key="5">
    <source>
        <dbReference type="ARBA" id="ARBA00022746"/>
    </source>
</evidence>
<evidence type="ECO:0000256" key="3">
    <source>
        <dbReference type="ARBA" id="ARBA00022676"/>
    </source>
</evidence>
<feature type="transmembrane region" description="Helical" evidence="11">
    <location>
        <begin position="276"/>
        <end position="301"/>
    </location>
</feature>
<evidence type="ECO:0000256" key="8">
    <source>
        <dbReference type="ARBA" id="ARBA00037904"/>
    </source>
</evidence>
<feature type="transmembrane region" description="Helical" evidence="11">
    <location>
        <begin position="307"/>
        <end position="326"/>
    </location>
</feature>
<comment type="subcellular location">
    <subcellularLocation>
        <location evidence="1">Cell membrane</location>
    </subcellularLocation>
</comment>
<evidence type="ECO:0000313" key="13">
    <source>
        <dbReference type="EMBL" id="WOV83706.1"/>
    </source>
</evidence>
<comment type="similarity">
    <text evidence="9">Belongs to the glycosyltransferase 2 family. CrtQ subfamily.</text>
</comment>
<protein>
    <recommendedName>
        <fullName evidence="10">4,4'-diaponeurosporenoate glycosyltransferase</fullName>
    </recommendedName>
</protein>
<evidence type="ECO:0000256" key="10">
    <source>
        <dbReference type="ARBA" id="ARBA00040345"/>
    </source>
</evidence>
<keyword evidence="4" id="KW-0808">Transferase</keyword>
<evidence type="ECO:0000256" key="1">
    <source>
        <dbReference type="ARBA" id="ARBA00004236"/>
    </source>
</evidence>
<reference evidence="13 14" key="1">
    <citation type="submission" date="2023-01" db="EMBL/GenBank/DDBJ databases">
        <title>Sporosarcina sp. nov., isolated from Korean tranditional fermented seafood 'Jeotgal'.</title>
        <authorList>
            <person name="Yang A.-I."/>
        </authorList>
    </citation>
    <scope>NUCLEOTIDE SEQUENCE [LARGE SCALE GENOMIC DNA]</scope>
    <source>
        <strain evidence="13 14">B2O-1</strain>
    </source>
</reference>
<dbReference type="InterPro" id="IPR001173">
    <property type="entry name" value="Glyco_trans_2-like"/>
</dbReference>
<evidence type="ECO:0000313" key="14">
    <source>
        <dbReference type="Proteomes" id="UP001303532"/>
    </source>
</evidence>
<dbReference type="Proteomes" id="UP001303532">
    <property type="component" value="Chromosome"/>
</dbReference>
<comment type="function">
    <text evidence="7">Catalyzes the glycosylation of 4,4'-diaponeurosporenoate, i.e. the esterification of glucose at the C1'' position with the carboxyl group of 4,4'-diaponeurosporenic acid, to form glycosyl-4,4'-diaponeurosporenoate. This is a step in the biosynthesis of staphyloxanthin, an orange pigment present in most staphylococci strains.</text>
</comment>
<comment type="pathway">
    <text evidence="8">Carotenoid biosynthesis; staphyloxanthin biosynthesis; staphyloxanthin from farnesyl diphosphate: step 4/5.</text>
</comment>
<evidence type="ECO:0000256" key="9">
    <source>
        <dbReference type="ARBA" id="ARBA00038120"/>
    </source>
</evidence>
<feature type="transmembrane region" description="Helical" evidence="11">
    <location>
        <begin position="333"/>
        <end position="355"/>
    </location>
</feature>
<evidence type="ECO:0000259" key="12">
    <source>
        <dbReference type="Pfam" id="PF00535"/>
    </source>
</evidence>
<dbReference type="EMBL" id="CP116341">
    <property type="protein sequence ID" value="WOV83706.1"/>
    <property type="molecule type" value="Genomic_DNA"/>
</dbReference>
<feature type="transmembrane region" description="Helical" evidence="11">
    <location>
        <begin position="6"/>
        <end position="26"/>
    </location>
</feature>
<keyword evidence="11" id="KW-1133">Transmembrane helix</keyword>
<proteinExistence type="inferred from homology"/>
<dbReference type="SUPFAM" id="SSF53448">
    <property type="entry name" value="Nucleotide-diphospho-sugar transferases"/>
    <property type="match status" value="1"/>
</dbReference>
<keyword evidence="14" id="KW-1185">Reference proteome</keyword>
<evidence type="ECO:0000256" key="2">
    <source>
        <dbReference type="ARBA" id="ARBA00022475"/>
    </source>
</evidence>
<dbReference type="CDD" id="cd00761">
    <property type="entry name" value="Glyco_tranf_GTA_type"/>
    <property type="match status" value="1"/>
</dbReference>
<dbReference type="RefSeq" id="WP_323691395.1">
    <property type="nucleotide sequence ID" value="NZ_CP116341.1"/>
</dbReference>
<evidence type="ECO:0000256" key="7">
    <source>
        <dbReference type="ARBA" id="ARBA00037281"/>
    </source>
</evidence>
<feature type="domain" description="Glycosyltransferase 2-like" evidence="12">
    <location>
        <begin position="43"/>
        <end position="160"/>
    </location>
</feature>
<accession>A0ABZ0KTG3</accession>
<keyword evidence="2" id="KW-1003">Cell membrane</keyword>
<dbReference type="PANTHER" id="PTHR43646:SF2">
    <property type="entry name" value="GLYCOSYLTRANSFERASE 2-LIKE DOMAIN-CONTAINING PROTEIN"/>
    <property type="match status" value="1"/>
</dbReference>
<dbReference type="Gene3D" id="3.90.550.10">
    <property type="entry name" value="Spore Coat Polysaccharide Biosynthesis Protein SpsA, Chain A"/>
    <property type="match status" value="1"/>
</dbReference>
<evidence type="ECO:0000256" key="11">
    <source>
        <dbReference type="SAM" id="Phobius"/>
    </source>
</evidence>
<name>A0ABZ0KTG3_9BACL</name>
<gene>
    <name evidence="13" type="ORF">PGH26_12580</name>
</gene>
<organism evidence="13 14">
    <name type="scientific">Sporosarcina jeotgali</name>
    <dbReference type="NCBI Taxonomy" id="3020056"/>
    <lineage>
        <taxon>Bacteria</taxon>
        <taxon>Bacillati</taxon>
        <taxon>Bacillota</taxon>
        <taxon>Bacilli</taxon>
        <taxon>Bacillales</taxon>
        <taxon>Caryophanaceae</taxon>
        <taxon>Sporosarcina</taxon>
    </lineage>
</organism>
<keyword evidence="6 11" id="KW-0472">Membrane</keyword>
<dbReference type="Pfam" id="PF00535">
    <property type="entry name" value="Glycos_transf_2"/>
    <property type="match status" value="1"/>
</dbReference>
<dbReference type="PANTHER" id="PTHR43646">
    <property type="entry name" value="GLYCOSYLTRANSFERASE"/>
    <property type="match status" value="1"/>
</dbReference>
<evidence type="ECO:0000256" key="6">
    <source>
        <dbReference type="ARBA" id="ARBA00023136"/>
    </source>
</evidence>
<dbReference type="InterPro" id="IPR029044">
    <property type="entry name" value="Nucleotide-diphossugar_trans"/>
</dbReference>
<keyword evidence="3" id="KW-0328">Glycosyltransferase</keyword>
<keyword evidence="11" id="KW-0812">Transmembrane</keyword>
<evidence type="ECO:0000256" key="4">
    <source>
        <dbReference type="ARBA" id="ARBA00022679"/>
    </source>
</evidence>
<keyword evidence="5" id="KW-0125">Carotenoid biosynthesis</keyword>